<keyword evidence="6" id="KW-0106">Calcium</keyword>
<dbReference type="Gene3D" id="3.40.640.10">
    <property type="entry name" value="Type I PLP-dependent aspartate aminotransferase-like (Major domain)"/>
    <property type="match status" value="1"/>
</dbReference>
<name>F2KQE6_ARCVS</name>
<keyword evidence="5" id="KW-1185">Reference proteome</keyword>
<dbReference type="EC" id="2.6.1.50" evidence="4"/>
<keyword evidence="6" id="KW-0479">Metal-binding</keyword>
<feature type="disulfide bond" evidence="6">
    <location>
        <begin position="301"/>
        <end position="358"/>
    </location>
</feature>
<evidence type="ECO:0000256" key="3">
    <source>
        <dbReference type="RuleBase" id="RU004508"/>
    </source>
</evidence>
<proteinExistence type="evidence at protein level"/>
<dbReference type="SUPFAM" id="SSF53383">
    <property type="entry name" value="PLP-dependent transferases"/>
    <property type="match status" value="1"/>
</dbReference>
<dbReference type="FunFam" id="3.40.640.10:FF:000089">
    <property type="entry name" value="Aminotransferase, DegT/DnrJ/EryC1/StrS family"/>
    <property type="match status" value="1"/>
</dbReference>
<dbReference type="SMR" id="F2KQE6"/>
<dbReference type="EMBL" id="CP002588">
    <property type="protein sequence ID" value="AEA46579.1"/>
    <property type="molecule type" value="Genomic_DNA"/>
</dbReference>
<evidence type="ECO:0000256" key="2">
    <source>
        <dbReference type="ARBA" id="ARBA00037999"/>
    </source>
</evidence>
<evidence type="ECO:0007829" key="6">
    <source>
        <dbReference type="PDB" id="7B0D"/>
    </source>
</evidence>
<evidence type="ECO:0000313" key="5">
    <source>
        <dbReference type="Proteomes" id="UP000008136"/>
    </source>
</evidence>
<keyword evidence="1 3" id="KW-0663">Pyridoxal phosphate</keyword>
<dbReference type="InterPro" id="IPR015422">
    <property type="entry name" value="PyrdxlP-dep_Trfase_small"/>
</dbReference>
<dbReference type="Gene3D" id="3.90.1150.10">
    <property type="entry name" value="Aspartate Aminotransferase, domain 1"/>
    <property type="match status" value="1"/>
</dbReference>
<keyword evidence="4" id="KW-0808">Transferase</keyword>
<dbReference type="Proteomes" id="UP000008136">
    <property type="component" value="Chromosome"/>
</dbReference>
<keyword evidence="6" id="KW-0002">3D-structure</keyword>
<dbReference type="PDB" id="7B0D">
    <property type="method" value="X-ray"/>
    <property type="resolution" value="1.27 A"/>
    <property type="chains" value="A/B=1-371"/>
</dbReference>
<dbReference type="PANTHER" id="PTHR30244:SF36">
    <property type="entry name" value="3-OXO-GLUCOSE-6-PHOSPHATE:GLUTAMATE AMINOTRANSFERASE"/>
    <property type="match status" value="1"/>
</dbReference>
<dbReference type="GO" id="GO:0030170">
    <property type="term" value="F:pyridoxal phosphate binding"/>
    <property type="evidence" value="ECO:0007669"/>
    <property type="project" value="TreeGrafter"/>
</dbReference>
<feature type="binding site" evidence="6">
    <location>
        <position position="57"/>
    </location>
    <ligand>
        <name>Ca(2+)</name>
        <dbReference type="ChEBI" id="CHEBI:29108"/>
    </ligand>
</feature>
<dbReference type="CDD" id="cd00616">
    <property type="entry name" value="AHBA_syn"/>
    <property type="match status" value="1"/>
</dbReference>
<dbReference type="STRING" id="693661.Arcve_0555"/>
<organism evidence="4 5">
    <name type="scientific">Archaeoglobus veneficus (strain DSM 11195 / SNP6)</name>
    <dbReference type="NCBI Taxonomy" id="693661"/>
    <lineage>
        <taxon>Archaea</taxon>
        <taxon>Methanobacteriati</taxon>
        <taxon>Methanobacteriota</taxon>
        <taxon>Archaeoglobi</taxon>
        <taxon>Archaeoglobales</taxon>
        <taxon>Archaeoglobaceae</taxon>
        <taxon>Archaeoglobus</taxon>
    </lineage>
</organism>
<dbReference type="Pfam" id="PF01041">
    <property type="entry name" value="DegT_DnrJ_EryC1"/>
    <property type="match status" value="1"/>
</dbReference>
<dbReference type="GO" id="GO:0000271">
    <property type="term" value="P:polysaccharide biosynthetic process"/>
    <property type="evidence" value="ECO:0007669"/>
    <property type="project" value="TreeGrafter"/>
</dbReference>
<dbReference type="KEGG" id="ave:Arcve_0555"/>
<reference evidence="6" key="2">
    <citation type="submission" date="2020-11" db="PDB data bank">
        <title>Sugar transaminases from hot environments.</title>
        <authorList>
            <person name="James P."/>
            <person name="Littlechild J.A."/>
            <person name="De Rose S.A."/>
            <person name="Isupov M.N."/>
            <person name="Karki S."/>
            <person name="Tabji A.B."/>
            <person name="Garcia-Moyano A."/>
            <person name="Birkeland N.K."/>
        </authorList>
    </citation>
    <scope>X-RAY CRYSTALLOGRAPHY (1.27 ANGSTROMS) IN COMPLEX WITH CA(2+)</scope>
    <scope>DISULFIDE BONDS</scope>
</reference>
<dbReference type="RefSeq" id="WP_013683253.1">
    <property type="nucleotide sequence ID" value="NC_015320.1"/>
</dbReference>
<protein>
    <submittedName>
        <fullName evidence="4">Glutamine--scyllo-inositol transaminase</fullName>
        <ecNumber evidence="4">2.6.1.50</ecNumber>
    </submittedName>
</protein>
<evidence type="ECO:0000313" key="4">
    <source>
        <dbReference type="EMBL" id="AEA46579.1"/>
    </source>
</evidence>
<dbReference type="eggNOG" id="arCOG00118">
    <property type="taxonomic scope" value="Archaea"/>
</dbReference>
<dbReference type="InterPro" id="IPR000653">
    <property type="entry name" value="DegT/StrS_aminotransferase"/>
</dbReference>
<evidence type="ECO:0000256" key="1">
    <source>
        <dbReference type="ARBA" id="ARBA00022898"/>
    </source>
</evidence>
<reference evidence="4 5" key="1">
    <citation type="submission" date="2011-03" db="EMBL/GenBank/DDBJ databases">
        <title>The complete genome of Archaeoglobus veneficus SNP6.</title>
        <authorList>
            <consortium name="US DOE Joint Genome Institute (JGI-PGF)"/>
            <person name="Lucas S."/>
            <person name="Copeland A."/>
            <person name="Lapidus A."/>
            <person name="Bruce D."/>
            <person name="Goodwin L."/>
            <person name="Pitluck S."/>
            <person name="Kyrpides N."/>
            <person name="Mavromatis K."/>
            <person name="Pagani I."/>
            <person name="Ivanova N."/>
            <person name="Mikhailova N."/>
            <person name="Lu M."/>
            <person name="Detter J.C."/>
            <person name="Tapia R."/>
            <person name="Han C."/>
            <person name="Land M."/>
            <person name="Hauser L."/>
            <person name="Markowitz V."/>
            <person name="Cheng J.-F."/>
            <person name="Hugenholtz P."/>
            <person name="Woyke T."/>
            <person name="Wu D."/>
            <person name="Spring S."/>
            <person name="Brambilla E."/>
            <person name="Klenk H.-P."/>
            <person name="Eisen J.A."/>
        </authorList>
    </citation>
    <scope>NUCLEOTIDE SEQUENCE [LARGE SCALE GENOMIC DNA]</scope>
    <source>
        <strain>SNP6</strain>
    </source>
</reference>
<dbReference type="HOGENOM" id="CLU_033332_7_2_2"/>
<dbReference type="OrthoDB" id="10355at2157"/>
<accession>F2KQE6</accession>
<gene>
    <name evidence="4" type="ordered locus">Arcve_0555</name>
</gene>
<comment type="similarity">
    <text evidence="2 3">Belongs to the DegT/DnrJ/EryC1 family.</text>
</comment>
<dbReference type="GO" id="GO:0047310">
    <property type="term" value="F:glutamine-scyllo-inositol transaminase activity"/>
    <property type="evidence" value="ECO:0007669"/>
    <property type="project" value="UniProtKB-EC"/>
</dbReference>
<dbReference type="PANTHER" id="PTHR30244">
    <property type="entry name" value="TRANSAMINASE"/>
    <property type="match status" value="1"/>
</dbReference>
<sequence>MIPFVDLKREYQEIKEEIDQAIQRVLERGWFILGEELEAFEKEFSSYIGAKYGIGVNSGSDALYLGVKALGIGKGDEVITVSHTFISTVDAIVRNGAKPVFVDIDPETYTIDVSQIEKKITERTKAILPVHLYGHPADMGSIMEIGEKYSLFVIEDACQAHGAEYNGKKVGSIGDIGCFSFYPTKNLGAYGDGGIVVTNDDELANKLRTLRNYGSSKKYYHEFVGVNSRLDEIQAAILRVKLKYLEEWNEKRRNIARLYNEFLESSDLVTPTEKEYAKHVYHLYVIRYKERDKLQQNLLKCGIQTQIHYPIPMHRQKAYLELEYNTSLPVTEKICNEILSLPMHPWLREEEIRRISNCIGEFLWMSNSRKS</sequence>
<dbReference type="GeneID" id="10393651"/>
<dbReference type="InterPro" id="IPR015421">
    <property type="entry name" value="PyrdxlP-dep_Trfase_major"/>
</dbReference>
<keyword evidence="4" id="KW-0032">Aminotransferase</keyword>
<dbReference type="GO" id="GO:0046872">
    <property type="term" value="F:metal ion binding"/>
    <property type="evidence" value="ECO:0007669"/>
    <property type="project" value="UniProtKB-KW"/>
</dbReference>
<dbReference type="PIRSF" id="PIRSF000390">
    <property type="entry name" value="PLP_StrS"/>
    <property type="match status" value="1"/>
</dbReference>
<dbReference type="AlphaFoldDB" id="F2KQE6"/>
<dbReference type="InterPro" id="IPR015424">
    <property type="entry name" value="PyrdxlP-dep_Trfase"/>
</dbReference>